<evidence type="ECO:0000256" key="1">
    <source>
        <dbReference type="SAM" id="MobiDB-lite"/>
    </source>
</evidence>
<proteinExistence type="predicted"/>
<name>A0A9P5YPQ3_9AGAR</name>
<reference evidence="2" key="1">
    <citation type="submission" date="2020-11" db="EMBL/GenBank/DDBJ databases">
        <authorList>
            <consortium name="DOE Joint Genome Institute"/>
            <person name="Ahrendt S."/>
            <person name="Riley R."/>
            <person name="Andreopoulos W."/>
            <person name="Labutti K."/>
            <person name="Pangilinan J."/>
            <person name="Ruiz-Duenas F.J."/>
            <person name="Barrasa J.M."/>
            <person name="Sanchez-Garcia M."/>
            <person name="Camarero S."/>
            <person name="Miyauchi S."/>
            <person name="Serrano A."/>
            <person name="Linde D."/>
            <person name="Babiker R."/>
            <person name="Drula E."/>
            <person name="Ayuso-Fernandez I."/>
            <person name="Pacheco R."/>
            <person name="Padilla G."/>
            <person name="Ferreira P."/>
            <person name="Barriuso J."/>
            <person name="Kellner H."/>
            <person name="Castanera R."/>
            <person name="Alfaro M."/>
            <person name="Ramirez L."/>
            <person name="Pisabarro A.G."/>
            <person name="Kuo A."/>
            <person name="Tritt A."/>
            <person name="Lipzen A."/>
            <person name="He G."/>
            <person name="Yan M."/>
            <person name="Ng V."/>
            <person name="Cullen D."/>
            <person name="Martin F."/>
            <person name="Rosso M.-N."/>
            <person name="Henrissat B."/>
            <person name="Hibbett D."/>
            <person name="Martinez A.T."/>
            <person name="Grigoriev I.V."/>
        </authorList>
    </citation>
    <scope>NUCLEOTIDE SEQUENCE</scope>
    <source>
        <strain evidence="2">CIRM-BRFM 674</strain>
    </source>
</reference>
<keyword evidence="3" id="KW-1185">Reference proteome</keyword>
<sequence>MVVALPSGSLDASESAAQSSQPPPVIAPWIGCHPHKEKVSITTPTAEQALLDATSGSSPLPQPQADEETSTDNVFVATMHDRLRAEQCGEAEAFLQDIIKRYRFKLPKNIERDDSSWEKITGSVTYALTQARMQVKKKIQEGIDRDMNIFDLARIIIHDRPCHPTLPLCARVALMRAAYVETQGGENFWNAVDNRLSIIYKAAGANATMISLTFMKILEVDRETYGVGQLQDFEVPDVIADEWQQRVDNAIAAAGI</sequence>
<dbReference type="AlphaFoldDB" id="A0A9P5YPQ3"/>
<accession>A0A9P5YPQ3</accession>
<gene>
    <name evidence="2" type="ORF">BDN70DRAFT_937615</name>
</gene>
<comment type="caution">
    <text evidence="2">The sequence shown here is derived from an EMBL/GenBank/DDBJ whole genome shotgun (WGS) entry which is preliminary data.</text>
</comment>
<evidence type="ECO:0000313" key="2">
    <source>
        <dbReference type="EMBL" id="KAF9473194.1"/>
    </source>
</evidence>
<dbReference type="OrthoDB" id="3236341at2759"/>
<organism evidence="2 3">
    <name type="scientific">Pholiota conissans</name>
    <dbReference type="NCBI Taxonomy" id="109636"/>
    <lineage>
        <taxon>Eukaryota</taxon>
        <taxon>Fungi</taxon>
        <taxon>Dikarya</taxon>
        <taxon>Basidiomycota</taxon>
        <taxon>Agaricomycotina</taxon>
        <taxon>Agaricomycetes</taxon>
        <taxon>Agaricomycetidae</taxon>
        <taxon>Agaricales</taxon>
        <taxon>Agaricineae</taxon>
        <taxon>Strophariaceae</taxon>
        <taxon>Pholiota</taxon>
    </lineage>
</organism>
<protein>
    <submittedName>
        <fullName evidence="2">Uncharacterized protein</fullName>
    </submittedName>
</protein>
<evidence type="ECO:0000313" key="3">
    <source>
        <dbReference type="Proteomes" id="UP000807469"/>
    </source>
</evidence>
<dbReference type="EMBL" id="MU155462">
    <property type="protein sequence ID" value="KAF9473194.1"/>
    <property type="molecule type" value="Genomic_DNA"/>
</dbReference>
<feature type="region of interest" description="Disordered" evidence="1">
    <location>
        <begin position="1"/>
        <end position="24"/>
    </location>
</feature>
<dbReference type="Proteomes" id="UP000807469">
    <property type="component" value="Unassembled WGS sequence"/>
</dbReference>